<keyword evidence="5" id="KW-1185">Reference proteome</keyword>
<name>A0A2T0Z8U0_9ACTN</name>
<dbReference type="EMBL" id="PVUE01000026">
    <property type="protein sequence ID" value="PRZ32741.1"/>
    <property type="molecule type" value="Genomic_DNA"/>
</dbReference>
<dbReference type="InterPro" id="IPR016035">
    <property type="entry name" value="Acyl_Trfase/lysoPLipase"/>
</dbReference>
<dbReference type="PANTHER" id="PTHR46394:SF1">
    <property type="entry name" value="PNPLA DOMAIN-CONTAINING PROTEIN"/>
    <property type="match status" value="1"/>
</dbReference>
<organism evidence="4 5">
    <name type="scientific">Antricoccus suffuscus</name>
    <dbReference type="NCBI Taxonomy" id="1629062"/>
    <lineage>
        <taxon>Bacteria</taxon>
        <taxon>Bacillati</taxon>
        <taxon>Actinomycetota</taxon>
        <taxon>Actinomycetes</taxon>
        <taxon>Geodermatophilales</taxon>
        <taxon>Antricoccaceae</taxon>
        <taxon>Antricoccus</taxon>
    </lineage>
</organism>
<dbReference type="Pfam" id="PF01734">
    <property type="entry name" value="Patatin"/>
    <property type="match status" value="1"/>
</dbReference>
<dbReference type="RefSeq" id="WP_106350937.1">
    <property type="nucleotide sequence ID" value="NZ_PVUE01000026.1"/>
</dbReference>
<dbReference type="CDD" id="cd07207">
    <property type="entry name" value="Pat_ExoU_VipD_like"/>
    <property type="match status" value="1"/>
</dbReference>
<accession>A0A2T0Z8U0</accession>
<dbReference type="GO" id="GO:0016042">
    <property type="term" value="P:lipid catabolic process"/>
    <property type="evidence" value="ECO:0007669"/>
    <property type="project" value="UniProtKB-UniRule"/>
</dbReference>
<feature type="active site" description="Proton acceptor" evidence="2">
    <location>
        <position position="211"/>
    </location>
</feature>
<sequence>MSKYGDAKLKADLVLEGGGVKGIAFGGAIAVLAEAGYRFPRVVGTSAGAIAGSVVAALQEAGEPLERIVDVTNTLDLSKVRDSGRVGKALGPLHVIADGASLIFEGGLYEGAYARDWVYGVLKDLGVTTFADLRRDDPESALPLDREYSFIAVTSDLSDHRMTLLPWDYRYYGLDPDEQIVADAVRASSASPFIFEPYKLRTPNGTVTLVDGGILSNYPIGVFDRRDASARWPTFGIRLSARESVRPHSEPVTSPIGIAIAVVETAMEGTDARHIDLPSTQRRTVFVDTDAVSVFDFGITREQRDELVRAGRVAAEQFLATWDFDEWQRRYGTRPPTDAQARVSD</sequence>
<proteinExistence type="predicted"/>
<dbReference type="InterPro" id="IPR002641">
    <property type="entry name" value="PNPLA_dom"/>
</dbReference>
<reference evidence="4 5" key="1">
    <citation type="submission" date="2018-03" db="EMBL/GenBank/DDBJ databases">
        <title>Genomic Encyclopedia of Archaeal and Bacterial Type Strains, Phase II (KMG-II): from individual species to whole genera.</title>
        <authorList>
            <person name="Goeker M."/>
        </authorList>
    </citation>
    <scope>NUCLEOTIDE SEQUENCE [LARGE SCALE GENOMIC DNA]</scope>
    <source>
        <strain evidence="4 5">DSM 100065</strain>
    </source>
</reference>
<evidence type="ECO:0000256" key="2">
    <source>
        <dbReference type="PROSITE-ProRule" id="PRU01161"/>
    </source>
</evidence>
<evidence type="ECO:0000313" key="4">
    <source>
        <dbReference type="EMBL" id="PRZ32741.1"/>
    </source>
</evidence>
<dbReference type="GO" id="GO:0016787">
    <property type="term" value="F:hydrolase activity"/>
    <property type="evidence" value="ECO:0007669"/>
    <property type="project" value="UniProtKB-UniRule"/>
</dbReference>
<dbReference type="Gene3D" id="3.40.1090.10">
    <property type="entry name" value="Cytosolic phospholipase A2 catalytic domain"/>
    <property type="match status" value="2"/>
</dbReference>
<comment type="caution">
    <text evidence="4">The sequence shown here is derived from an EMBL/GenBank/DDBJ whole genome shotgun (WGS) entry which is preliminary data.</text>
</comment>
<evidence type="ECO:0000256" key="1">
    <source>
        <dbReference type="ARBA" id="ARBA00023098"/>
    </source>
</evidence>
<feature type="active site" description="Nucleophile" evidence="2">
    <location>
        <position position="46"/>
    </location>
</feature>
<dbReference type="InterPro" id="IPR052580">
    <property type="entry name" value="Lipid_Hydrolase"/>
</dbReference>
<keyword evidence="2" id="KW-0378">Hydrolase</keyword>
<gene>
    <name evidence="4" type="ORF">CLV47_12614</name>
</gene>
<keyword evidence="1 2" id="KW-0443">Lipid metabolism</keyword>
<feature type="short sequence motif" description="GXSXG" evidence="2">
    <location>
        <begin position="44"/>
        <end position="48"/>
    </location>
</feature>
<dbReference type="PROSITE" id="PS51635">
    <property type="entry name" value="PNPLA"/>
    <property type="match status" value="1"/>
</dbReference>
<dbReference type="PANTHER" id="PTHR46394">
    <property type="entry name" value="ANNEXIN"/>
    <property type="match status" value="1"/>
</dbReference>
<keyword evidence="2" id="KW-0442">Lipid degradation</keyword>
<dbReference type="AlphaFoldDB" id="A0A2T0Z8U0"/>
<evidence type="ECO:0000313" key="5">
    <source>
        <dbReference type="Proteomes" id="UP000237752"/>
    </source>
</evidence>
<dbReference type="SUPFAM" id="SSF52151">
    <property type="entry name" value="FabD/lysophospholipase-like"/>
    <property type="match status" value="1"/>
</dbReference>
<feature type="short sequence motif" description="GXGXXG" evidence="2">
    <location>
        <begin position="17"/>
        <end position="22"/>
    </location>
</feature>
<feature type="short sequence motif" description="DGA/G" evidence="2">
    <location>
        <begin position="211"/>
        <end position="213"/>
    </location>
</feature>
<dbReference type="Proteomes" id="UP000237752">
    <property type="component" value="Unassembled WGS sequence"/>
</dbReference>
<evidence type="ECO:0000259" key="3">
    <source>
        <dbReference type="PROSITE" id="PS51635"/>
    </source>
</evidence>
<feature type="domain" description="PNPLA" evidence="3">
    <location>
        <begin position="13"/>
        <end position="224"/>
    </location>
</feature>
<protein>
    <submittedName>
        <fullName evidence="4">NTE family protein</fullName>
    </submittedName>
</protein>
<dbReference type="OrthoDB" id="9770965at2"/>